<keyword evidence="3" id="KW-1185">Reference proteome</keyword>
<name>A0ABN2DJZ4_9ACTN</name>
<protein>
    <submittedName>
        <fullName evidence="2">Uncharacterized protein</fullName>
    </submittedName>
</protein>
<organism evidence="2 3">
    <name type="scientific">Kribbella sancticallisti</name>
    <dbReference type="NCBI Taxonomy" id="460087"/>
    <lineage>
        <taxon>Bacteria</taxon>
        <taxon>Bacillati</taxon>
        <taxon>Actinomycetota</taxon>
        <taxon>Actinomycetes</taxon>
        <taxon>Propionibacteriales</taxon>
        <taxon>Kribbellaceae</taxon>
        <taxon>Kribbella</taxon>
    </lineage>
</organism>
<feature type="compositionally biased region" description="Basic and acidic residues" evidence="1">
    <location>
        <begin position="52"/>
        <end position="75"/>
    </location>
</feature>
<sequence>MVQPIRHSQYYGHQRHHGAHYPQRRVRLRTSRPEAKAVHHQAADGLSGDYCDGEHSYTDHCDGGRLCDDQERTGETTDALPPSESTGRAPDRLPDPCERPADARHRSTPDQQKDQT</sequence>
<feature type="region of interest" description="Disordered" evidence="1">
    <location>
        <begin position="1"/>
        <end position="116"/>
    </location>
</feature>
<evidence type="ECO:0000256" key="1">
    <source>
        <dbReference type="SAM" id="MobiDB-lite"/>
    </source>
</evidence>
<evidence type="ECO:0000313" key="3">
    <source>
        <dbReference type="Proteomes" id="UP001500393"/>
    </source>
</evidence>
<evidence type="ECO:0000313" key="2">
    <source>
        <dbReference type="EMBL" id="GAA1577229.1"/>
    </source>
</evidence>
<gene>
    <name evidence="2" type="ORF">GCM10009789_33440</name>
</gene>
<dbReference type="EMBL" id="BAAAOS010000020">
    <property type="protein sequence ID" value="GAA1577229.1"/>
    <property type="molecule type" value="Genomic_DNA"/>
</dbReference>
<reference evidence="2 3" key="1">
    <citation type="journal article" date="2019" name="Int. J. Syst. Evol. Microbiol.">
        <title>The Global Catalogue of Microorganisms (GCM) 10K type strain sequencing project: providing services to taxonomists for standard genome sequencing and annotation.</title>
        <authorList>
            <consortium name="The Broad Institute Genomics Platform"/>
            <consortium name="The Broad Institute Genome Sequencing Center for Infectious Disease"/>
            <person name="Wu L."/>
            <person name="Ma J."/>
        </authorList>
    </citation>
    <scope>NUCLEOTIDE SEQUENCE [LARGE SCALE GENOMIC DNA]</scope>
    <source>
        <strain evidence="2 3">JCM 14969</strain>
    </source>
</reference>
<comment type="caution">
    <text evidence="2">The sequence shown here is derived from an EMBL/GenBank/DDBJ whole genome shotgun (WGS) entry which is preliminary data.</text>
</comment>
<feature type="compositionally biased region" description="Basic residues" evidence="1">
    <location>
        <begin position="13"/>
        <end position="30"/>
    </location>
</feature>
<proteinExistence type="predicted"/>
<dbReference type="Proteomes" id="UP001500393">
    <property type="component" value="Unassembled WGS sequence"/>
</dbReference>
<accession>A0ABN2DJZ4</accession>
<feature type="compositionally biased region" description="Basic and acidic residues" evidence="1">
    <location>
        <begin position="89"/>
        <end position="116"/>
    </location>
</feature>